<dbReference type="InterPro" id="IPR050065">
    <property type="entry name" value="GlmU-like"/>
</dbReference>
<dbReference type="PANTHER" id="PTHR43584:SF8">
    <property type="entry name" value="N-ACETYLMURAMATE ALPHA-1-PHOSPHATE URIDYLYLTRANSFERASE"/>
    <property type="match status" value="1"/>
</dbReference>
<reference evidence="4" key="1">
    <citation type="journal article" date="2015" name="Nature">
        <title>Complex archaea that bridge the gap between prokaryotes and eukaryotes.</title>
        <authorList>
            <person name="Spang A."/>
            <person name="Saw J.H."/>
            <person name="Jorgensen S.L."/>
            <person name="Zaremba-Niedzwiedzka K."/>
            <person name="Martijn J."/>
            <person name="Lind A.E."/>
            <person name="van Eijk R."/>
            <person name="Schleper C."/>
            <person name="Guy L."/>
            <person name="Ettema T.J."/>
        </authorList>
    </citation>
    <scope>NUCLEOTIDE SEQUENCE</scope>
</reference>
<dbReference type="GO" id="GO:0016779">
    <property type="term" value="F:nucleotidyltransferase activity"/>
    <property type="evidence" value="ECO:0007669"/>
    <property type="project" value="UniProtKB-KW"/>
</dbReference>
<gene>
    <name evidence="4" type="ORF">LCGC14_2144970</name>
</gene>
<accession>A0A0F9DX56</accession>
<sequence>MTGMTPSALMLFAAGLGTRMKELTRDRPKPLVEVADRPLIDHALDLVDQAGVARTVINTHYLAAQLSTHLAGREVALSHEPTLLDTGGGLRQALPLLGPGPVFTLNSDAIWTGPNPLTQLRAAWQPTRMDALLLLVPVERATGRSGAGDFSMDAQGRLTRGGPLVYTGAEIIDPAGLMDVPEASFSLNVLWDRIGAQDRLCGAVHRGGWCDVGSPAGVGAAEALLGQAVND</sequence>
<dbReference type="CDD" id="cd06422">
    <property type="entry name" value="NTP_transferase_like_1"/>
    <property type="match status" value="1"/>
</dbReference>
<evidence type="ECO:0000313" key="4">
    <source>
        <dbReference type="EMBL" id="KKL66438.1"/>
    </source>
</evidence>
<dbReference type="Gene3D" id="3.90.550.10">
    <property type="entry name" value="Spore Coat Polysaccharide Biosynthesis Protein SpsA, Chain A"/>
    <property type="match status" value="1"/>
</dbReference>
<dbReference type="InterPro" id="IPR025877">
    <property type="entry name" value="MobA-like_NTP_Trfase"/>
</dbReference>
<evidence type="ECO:0000256" key="2">
    <source>
        <dbReference type="ARBA" id="ARBA00022695"/>
    </source>
</evidence>
<dbReference type="EMBL" id="LAZR01027201">
    <property type="protein sequence ID" value="KKL66438.1"/>
    <property type="molecule type" value="Genomic_DNA"/>
</dbReference>
<dbReference type="SUPFAM" id="SSF53448">
    <property type="entry name" value="Nucleotide-diphospho-sugar transferases"/>
    <property type="match status" value="1"/>
</dbReference>
<keyword evidence="2" id="KW-0548">Nucleotidyltransferase</keyword>
<feature type="domain" description="MobA-like NTP transferase" evidence="3">
    <location>
        <begin position="11"/>
        <end position="133"/>
    </location>
</feature>
<name>A0A0F9DX56_9ZZZZ</name>
<organism evidence="4">
    <name type="scientific">marine sediment metagenome</name>
    <dbReference type="NCBI Taxonomy" id="412755"/>
    <lineage>
        <taxon>unclassified sequences</taxon>
        <taxon>metagenomes</taxon>
        <taxon>ecological metagenomes</taxon>
    </lineage>
</organism>
<dbReference type="InterPro" id="IPR029044">
    <property type="entry name" value="Nucleotide-diphossugar_trans"/>
</dbReference>
<comment type="caution">
    <text evidence="4">The sequence shown here is derived from an EMBL/GenBank/DDBJ whole genome shotgun (WGS) entry which is preliminary data.</text>
</comment>
<proteinExistence type="predicted"/>
<keyword evidence="1" id="KW-0808">Transferase</keyword>
<protein>
    <recommendedName>
        <fullName evidence="3">MobA-like NTP transferase domain-containing protein</fullName>
    </recommendedName>
</protein>
<evidence type="ECO:0000259" key="3">
    <source>
        <dbReference type="Pfam" id="PF12804"/>
    </source>
</evidence>
<evidence type="ECO:0000256" key="1">
    <source>
        <dbReference type="ARBA" id="ARBA00022679"/>
    </source>
</evidence>
<dbReference type="AlphaFoldDB" id="A0A0F9DX56"/>
<dbReference type="PANTHER" id="PTHR43584">
    <property type="entry name" value="NUCLEOTIDYL TRANSFERASE"/>
    <property type="match status" value="1"/>
</dbReference>
<dbReference type="Pfam" id="PF12804">
    <property type="entry name" value="NTP_transf_3"/>
    <property type="match status" value="1"/>
</dbReference>